<comment type="caution">
    <text evidence="6">Lacks conserved residue(s) required for the propagation of feature annotation.</text>
</comment>
<keyword evidence="3 7" id="KW-0472">Membrane</keyword>
<keyword evidence="2" id="KW-0732">Signal</keyword>
<evidence type="ECO:0000256" key="2">
    <source>
        <dbReference type="ARBA" id="ARBA00022729"/>
    </source>
</evidence>
<dbReference type="InterPro" id="IPR031328">
    <property type="entry name" value="Ephrin"/>
</dbReference>
<dbReference type="PANTHER" id="PTHR11304">
    <property type="entry name" value="EPHRIN"/>
    <property type="match status" value="1"/>
</dbReference>
<dbReference type="CDD" id="cd02675">
    <property type="entry name" value="Ephrin_ectodomain"/>
    <property type="match status" value="1"/>
</dbReference>
<evidence type="ECO:0000256" key="7">
    <source>
        <dbReference type="RuleBase" id="RU004375"/>
    </source>
</evidence>
<keyword evidence="4" id="KW-1015">Disulfide bond</keyword>
<keyword evidence="10" id="KW-1185">Reference proteome</keyword>
<evidence type="ECO:0000256" key="3">
    <source>
        <dbReference type="ARBA" id="ARBA00023136"/>
    </source>
</evidence>
<dbReference type="Proteomes" id="UP000678499">
    <property type="component" value="Unassembled WGS sequence"/>
</dbReference>
<comment type="subcellular location">
    <subcellularLocation>
        <location evidence="1">Membrane</location>
    </subcellularLocation>
</comment>
<protein>
    <recommendedName>
        <fullName evidence="8">Ephrin RBD domain-containing protein</fullName>
    </recommendedName>
</protein>
<feature type="non-terminal residue" evidence="9">
    <location>
        <position position="304"/>
    </location>
</feature>
<proteinExistence type="inferred from homology"/>
<gene>
    <name evidence="9" type="ORF">NMOB1V02_LOCUS3520</name>
</gene>
<accession>A0A7R9GCD9</accession>
<dbReference type="SUPFAM" id="SSF49503">
    <property type="entry name" value="Cupredoxins"/>
    <property type="match status" value="1"/>
</dbReference>
<name>A0A7R9GCD9_9CRUS</name>
<reference evidence="9" key="1">
    <citation type="submission" date="2020-11" db="EMBL/GenBank/DDBJ databases">
        <authorList>
            <person name="Tran Van P."/>
        </authorList>
    </citation>
    <scope>NUCLEOTIDE SEQUENCE</scope>
</reference>
<dbReference type="Pfam" id="PF00812">
    <property type="entry name" value="Ephrin"/>
    <property type="match status" value="1"/>
</dbReference>
<comment type="similarity">
    <text evidence="6 7">Belongs to the ephrin family.</text>
</comment>
<dbReference type="EMBL" id="CAJPEX010000470">
    <property type="protein sequence ID" value="CAG0915883.1"/>
    <property type="molecule type" value="Genomic_DNA"/>
</dbReference>
<dbReference type="PRINTS" id="PR01347">
    <property type="entry name" value="EPHRIN"/>
</dbReference>
<evidence type="ECO:0000256" key="5">
    <source>
        <dbReference type="ARBA" id="ARBA00023180"/>
    </source>
</evidence>
<dbReference type="GO" id="GO:0005886">
    <property type="term" value="C:plasma membrane"/>
    <property type="evidence" value="ECO:0007669"/>
    <property type="project" value="TreeGrafter"/>
</dbReference>
<feature type="domain" description="Ephrin RBD" evidence="8">
    <location>
        <begin position="156"/>
        <end position="291"/>
    </location>
</feature>
<dbReference type="Gene3D" id="2.60.40.420">
    <property type="entry name" value="Cupredoxins - blue copper proteins"/>
    <property type="match status" value="1"/>
</dbReference>
<dbReference type="OrthoDB" id="6250301at2759"/>
<dbReference type="GO" id="GO:0007411">
    <property type="term" value="P:axon guidance"/>
    <property type="evidence" value="ECO:0007669"/>
    <property type="project" value="TreeGrafter"/>
</dbReference>
<evidence type="ECO:0000256" key="4">
    <source>
        <dbReference type="ARBA" id="ARBA00023157"/>
    </source>
</evidence>
<evidence type="ECO:0000259" key="8">
    <source>
        <dbReference type="PROSITE" id="PS51551"/>
    </source>
</evidence>
<dbReference type="PANTHER" id="PTHR11304:SF29">
    <property type="entry name" value="EPHRIN"/>
    <property type="match status" value="1"/>
</dbReference>
<organism evidence="9">
    <name type="scientific">Notodromas monacha</name>
    <dbReference type="NCBI Taxonomy" id="399045"/>
    <lineage>
        <taxon>Eukaryota</taxon>
        <taxon>Metazoa</taxon>
        <taxon>Ecdysozoa</taxon>
        <taxon>Arthropoda</taxon>
        <taxon>Crustacea</taxon>
        <taxon>Oligostraca</taxon>
        <taxon>Ostracoda</taxon>
        <taxon>Podocopa</taxon>
        <taxon>Podocopida</taxon>
        <taxon>Cypridocopina</taxon>
        <taxon>Cypridoidea</taxon>
        <taxon>Cyprididae</taxon>
        <taxon>Notodromas</taxon>
    </lineage>
</organism>
<dbReference type="AlphaFoldDB" id="A0A7R9GCD9"/>
<dbReference type="EMBL" id="OA882507">
    <property type="protein sequence ID" value="CAD7275731.1"/>
    <property type="molecule type" value="Genomic_DNA"/>
</dbReference>
<evidence type="ECO:0000256" key="6">
    <source>
        <dbReference type="PROSITE-ProRule" id="PRU00884"/>
    </source>
</evidence>
<dbReference type="InterPro" id="IPR001799">
    <property type="entry name" value="Ephrin_RBD"/>
</dbReference>
<evidence type="ECO:0000313" key="9">
    <source>
        <dbReference type="EMBL" id="CAD7275731.1"/>
    </source>
</evidence>
<dbReference type="GO" id="GO:0046875">
    <property type="term" value="F:ephrin receptor binding"/>
    <property type="evidence" value="ECO:0007669"/>
    <property type="project" value="TreeGrafter"/>
</dbReference>
<evidence type="ECO:0000313" key="10">
    <source>
        <dbReference type="Proteomes" id="UP000678499"/>
    </source>
</evidence>
<sequence>MASEHTAFGGIGCCKEEEEEGVLLRSSVALWSVGQGRRQVWASVVRGAEPSTAGPPQGAHKQRSSAKKKKGFFCGLVLLCGASVKDDVRCGPALLPRASGGVVPVASLGFGIKEPLLGILDDRGTTGDDYYSLVKEALARVGVHLMERWIFIFNFFAGPRFRLDNTDHIIDVNRGNVPFEYDQVNIVCPSFNEGAPGAHSAEKYVIYLVSKEEYDTCRITNPKPRIIAVCDRPDRLLYFTITFRSFTPQPGGLEFRPGHDYYFISTSSREDLHRRVGGHCKSHNMKVVFKVCCKSEDGNDDEIE</sequence>
<dbReference type="PROSITE" id="PS51551">
    <property type="entry name" value="EPHRIN_RBD_2"/>
    <property type="match status" value="1"/>
</dbReference>
<evidence type="ECO:0000256" key="1">
    <source>
        <dbReference type="ARBA" id="ARBA00004370"/>
    </source>
</evidence>
<keyword evidence="5" id="KW-0325">Glycoprotein</keyword>
<dbReference type="GO" id="GO:0048013">
    <property type="term" value="P:ephrin receptor signaling pathway"/>
    <property type="evidence" value="ECO:0007669"/>
    <property type="project" value="TreeGrafter"/>
</dbReference>
<dbReference type="InterPro" id="IPR008972">
    <property type="entry name" value="Cupredoxin"/>
</dbReference>